<keyword evidence="4" id="KW-0732">Signal</keyword>
<evidence type="ECO:0000256" key="1">
    <source>
        <dbReference type="ARBA" id="ARBA00022722"/>
    </source>
</evidence>
<dbReference type="Pfam" id="PF00565">
    <property type="entry name" value="SNase"/>
    <property type="match status" value="1"/>
</dbReference>
<evidence type="ECO:0000313" key="7">
    <source>
        <dbReference type="Proteomes" id="UP000094379"/>
    </source>
</evidence>
<name>A0A1E3GV59_9GAMM</name>
<dbReference type="PATRIC" id="fig|291169.3.peg.481"/>
<reference evidence="6 7" key="1">
    <citation type="submission" date="2016-07" db="EMBL/GenBank/DDBJ databases">
        <title>Draft Genome Sequence of Methylophaga muralis Bur 1.</title>
        <authorList>
            <person name="Vasilenko O.V."/>
            <person name="Doronina N.V."/>
            <person name="Shmareva M.N."/>
            <person name="Tarlachkov S.V."/>
            <person name="Mustakhimov I."/>
            <person name="Trotsenko Y.A."/>
        </authorList>
    </citation>
    <scope>NUCLEOTIDE SEQUENCE [LARGE SCALE GENOMIC DNA]</scope>
    <source>
        <strain evidence="6 7">Bur 1</strain>
    </source>
</reference>
<keyword evidence="1" id="KW-0540">Nuclease</keyword>
<dbReference type="Proteomes" id="UP000094379">
    <property type="component" value="Unassembled WGS sequence"/>
</dbReference>
<accession>A0A1E3GV59</accession>
<dbReference type="STRING" id="291169.A9E74_00474"/>
<dbReference type="SMART" id="SM00318">
    <property type="entry name" value="SNc"/>
    <property type="match status" value="1"/>
</dbReference>
<dbReference type="Gene3D" id="2.40.50.90">
    <property type="match status" value="1"/>
</dbReference>
<gene>
    <name evidence="6" type="primary">nucH</name>
    <name evidence="6" type="ORF">A9E74_00474</name>
</gene>
<dbReference type="InterPro" id="IPR035437">
    <property type="entry name" value="SNase_OB-fold_sf"/>
</dbReference>
<dbReference type="EC" id="3.1.31.1" evidence="6"/>
<dbReference type="PANTHER" id="PTHR12302:SF3">
    <property type="entry name" value="SERINE_THREONINE-PROTEIN KINASE 31"/>
    <property type="match status" value="1"/>
</dbReference>
<dbReference type="SUPFAM" id="SSF50199">
    <property type="entry name" value="Staphylococcal nuclease"/>
    <property type="match status" value="1"/>
</dbReference>
<sequence length="277" mass="32250">MVKYFYSVFLLFCLSVSVSATEIYQWTDESGRQIFSDQPADPAAEAIELQPSSNRYLFNVKRVYDGDTFVLENNERVRLLSINTPEISSRHREAEPGGIAARDWLRNKLKQGQVYLQYDTEKRDRYDRQLAYAWTVDGAFINEQLLQQGLAALTIQPPNLQYAEQLITAQQQAVEQKKGIWADKHYQPRKVSTINENDYRGWQRWRLTAKSQSQTRDYWVLKVNDKVSLRIAKKQQALFPPLGTYLNKPLEVRGWISKRGDHYSLFVQHPSAIVTLE</sequence>
<feature type="chain" id="PRO_5009128677" evidence="4">
    <location>
        <begin position="21"/>
        <end position="277"/>
    </location>
</feature>
<dbReference type="Pfam" id="PF13511">
    <property type="entry name" value="DUF4124"/>
    <property type="match status" value="1"/>
</dbReference>
<dbReference type="RefSeq" id="WP_069295042.1">
    <property type="nucleotide sequence ID" value="NZ_MCRI01000002.1"/>
</dbReference>
<protein>
    <submittedName>
        <fullName evidence="6">Thermonuclease</fullName>
        <ecNumber evidence="6">3.1.31.1</ecNumber>
    </submittedName>
</protein>
<dbReference type="InterPro" id="IPR016071">
    <property type="entry name" value="Staphylococal_nuclease_OB-fold"/>
</dbReference>
<evidence type="ECO:0000259" key="5">
    <source>
        <dbReference type="PROSITE" id="PS50830"/>
    </source>
</evidence>
<feature type="signal peptide" evidence="4">
    <location>
        <begin position="1"/>
        <end position="20"/>
    </location>
</feature>
<evidence type="ECO:0000256" key="3">
    <source>
        <dbReference type="ARBA" id="ARBA00022801"/>
    </source>
</evidence>
<proteinExistence type="predicted"/>
<comment type="caution">
    <text evidence="6">The sequence shown here is derived from an EMBL/GenBank/DDBJ whole genome shotgun (WGS) entry which is preliminary data.</text>
</comment>
<evidence type="ECO:0000256" key="4">
    <source>
        <dbReference type="SAM" id="SignalP"/>
    </source>
</evidence>
<evidence type="ECO:0000256" key="2">
    <source>
        <dbReference type="ARBA" id="ARBA00022759"/>
    </source>
</evidence>
<dbReference type="EMBL" id="MCRI01000002">
    <property type="protein sequence ID" value="ODN67968.1"/>
    <property type="molecule type" value="Genomic_DNA"/>
</dbReference>
<dbReference type="InterPro" id="IPR025392">
    <property type="entry name" value="DUF4124"/>
</dbReference>
<keyword evidence="3 6" id="KW-0378">Hydrolase</keyword>
<dbReference type="PANTHER" id="PTHR12302">
    <property type="entry name" value="EBNA2 BINDING PROTEIN P100"/>
    <property type="match status" value="1"/>
</dbReference>
<evidence type="ECO:0000313" key="6">
    <source>
        <dbReference type="EMBL" id="ODN67968.1"/>
    </source>
</evidence>
<organism evidence="6 7">
    <name type="scientific">Methylophaga muralis</name>
    <dbReference type="NCBI Taxonomy" id="291169"/>
    <lineage>
        <taxon>Bacteria</taxon>
        <taxon>Pseudomonadati</taxon>
        <taxon>Pseudomonadota</taxon>
        <taxon>Gammaproteobacteria</taxon>
        <taxon>Thiotrichales</taxon>
        <taxon>Piscirickettsiaceae</taxon>
        <taxon>Methylophaga</taxon>
    </lineage>
</organism>
<dbReference type="GO" id="GO:1990599">
    <property type="term" value="F:3' overhang single-stranded DNA endodeoxyribonuclease activity"/>
    <property type="evidence" value="ECO:0007669"/>
    <property type="project" value="UniProtKB-EC"/>
</dbReference>
<dbReference type="PROSITE" id="PS50830">
    <property type="entry name" value="TNASE_3"/>
    <property type="match status" value="1"/>
</dbReference>
<keyword evidence="2" id="KW-0255">Endonuclease</keyword>
<keyword evidence="7" id="KW-1185">Reference proteome</keyword>
<dbReference type="AlphaFoldDB" id="A0A1E3GV59"/>
<feature type="domain" description="TNase-like" evidence="5">
    <location>
        <begin position="54"/>
        <end position="183"/>
    </location>
</feature>